<dbReference type="EMBL" id="CAJGYM010000040">
    <property type="protein sequence ID" value="CAD6194023.1"/>
    <property type="molecule type" value="Genomic_DNA"/>
</dbReference>
<dbReference type="OrthoDB" id="5779887at2759"/>
<evidence type="ECO:0000313" key="2">
    <source>
        <dbReference type="Proteomes" id="UP000835052"/>
    </source>
</evidence>
<dbReference type="AlphaFoldDB" id="A0A8S1HC77"/>
<dbReference type="Proteomes" id="UP000835052">
    <property type="component" value="Unassembled WGS sequence"/>
</dbReference>
<dbReference type="PANTHER" id="PTHR36939">
    <property type="entry name" value="PROTEIN CBG03389"/>
    <property type="match status" value="1"/>
</dbReference>
<protein>
    <submittedName>
        <fullName evidence="1">Uncharacterized protein</fullName>
    </submittedName>
</protein>
<name>A0A8S1HC77_9PELO</name>
<proteinExistence type="predicted"/>
<keyword evidence="2" id="KW-1185">Reference proteome</keyword>
<accession>A0A8S1HC77</accession>
<evidence type="ECO:0000313" key="1">
    <source>
        <dbReference type="EMBL" id="CAD6194023.1"/>
    </source>
</evidence>
<reference evidence="1" key="1">
    <citation type="submission" date="2020-10" db="EMBL/GenBank/DDBJ databases">
        <authorList>
            <person name="Kikuchi T."/>
        </authorList>
    </citation>
    <scope>NUCLEOTIDE SEQUENCE</scope>
    <source>
        <strain evidence="1">NKZ352</strain>
    </source>
</reference>
<sequence>MTKWTRGLGHFSLDGWPLYISELLGNKKEEAKAARGQQLSVGRMRGWHKSKRLRIKKPTKRGLEKKARRAIWWPPVIFRPCPQAQKLPPYVCVLARLIRRHPKATAAVQQPVQPPKAFTAKSISKDYLQWEAATVEGTFSLVTKRSGGELRANKLSETGNDQKFPWHWGLSSGDGCHCSPHFASKMRPEVAVVFMFASSFCTAEGLSCHYCGGADAIPSFAKNAINSLNLSTNVDLFGDCKANSGSNVCSDGLFCIKRAVIYEIGFQGISFKWNTYTKGCANKRVDNDGIATNTCYDLGKSSNTTGYSVRRRDCYCQKPDLCNSAQTFRNFHEMMAFRGFRLVCLRSVLTTQLVYSQMIE</sequence>
<organism evidence="1 2">
    <name type="scientific">Caenorhabditis auriculariae</name>
    <dbReference type="NCBI Taxonomy" id="2777116"/>
    <lineage>
        <taxon>Eukaryota</taxon>
        <taxon>Metazoa</taxon>
        <taxon>Ecdysozoa</taxon>
        <taxon>Nematoda</taxon>
        <taxon>Chromadorea</taxon>
        <taxon>Rhabditida</taxon>
        <taxon>Rhabditina</taxon>
        <taxon>Rhabditomorpha</taxon>
        <taxon>Rhabditoidea</taxon>
        <taxon>Rhabditidae</taxon>
        <taxon>Peloderinae</taxon>
        <taxon>Caenorhabditis</taxon>
    </lineage>
</organism>
<dbReference type="PANTHER" id="PTHR36939:SF8">
    <property type="entry name" value="PROTEIN SLEEPLESS"/>
    <property type="match status" value="1"/>
</dbReference>
<comment type="caution">
    <text evidence="1">The sequence shown here is derived from an EMBL/GenBank/DDBJ whole genome shotgun (WGS) entry which is preliminary data.</text>
</comment>
<gene>
    <name evidence="1" type="ORF">CAUJ_LOCUS9942</name>
</gene>